<dbReference type="Proteomes" id="UP000729402">
    <property type="component" value="Unassembled WGS sequence"/>
</dbReference>
<accession>A0A8J5WL28</accession>
<dbReference type="EMBL" id="JAAALK010000081">
    <property type="protein sequence ID" value="KAG8090993.1"/>
    <property type="molecule type" value="Genomic_DNA"/>
</dbReference>
<feature type="region of interest" description="Disordered" evidence="1">
    <location>
        <begin position="41"/>
        <end position="62"/>
    </location>
</feature>
<reference evidence="2" key="2">
    <citation type="submission" date="2021-02" db="EMBL/GenBank/DDBJ databases">
        <authorList>
            <person name="Kimball J.A."/>
            <person name="Haas M.W."/>
            <person name="Macchietto M."/>
            <person name="Kono T."/>
            <person name="Duquette J."/>
            <person name="Shao M."/>
        </authorList>
    </citation>
    <scope>NUCLEOTIDE SEQUENCE</scope>
    <source>
        <tissue evidence="2">Fresh leaf tissue</tissue>
    </source>
</reference>
<proteinExistence type="predicted"/>
<organism evidence="2 3">
    <name type="scientific">Zizania palustris</name>
    <name type="common">Northern wild rice</name>
    <dbReference type="NCBI Taxonomy" id="103762"/>
    <lineage>
        <taxon>Eukaryota</taxon>
        <taxon>Viridiplantae</taxon>
        <taxon>Streptophyta</taxon>
        <taxon>Embryophyta</taxon>
        <taxon>Tracheophyta</taxon>
        <taxon>Spermatophyta</taxon>
        <taxon>Magnoliopsida</taxon>
        <taxon>Liliopsida</taxon>
        <taxon>Poales</taxon>
        <taxon>Poaceae</taxon>
        <taxon>BOP clade</taxon>
        <taxon>Oryzoideae</taxon>
        <taxon>Oryzeae</taxon>
        <taxon>Zizaniinae</taxon>
        <taxon>Zizania</taxon>
    </lineage>
</organism>
<evidence type="ECO:0000313" key="2">
    <source>
        <dbReference type="EMBL" id="KAG8090993.1"/>
    </source>
</evidence>
<keyword evidence="3" id="KW-1185">Reference proteome</keyword>
<dbReference type="AlphaFoldDB" id="A0A8J5WL28"/>
<name>A0A8J5WL28_ZIZPA</name>
<evidence type="ECO:0000313" key="3">
    <source>
        <dbReference type="Proteomes" id="UP000729402"/>
    </source>
</evidence>
<reference evidence="2" key="1">
    <citation type="journal article" date="2021" name="bioRxiv">
        <title>Whole Genome Assembly and Annotation of Northern Wild Rice, Zizania palustris L., Supports a Whole Genome Duplication in the Zizania Genus.</title>
        <authorList>
            <person name="Haas M."/>
            <person name="Kono T."/>
            <person name="Macchietto M."/>
            <person name="Millas R."/>
            <person name="McGilp L."/>
            <person name="Shao M."/>
            <person name="Duquette J."/>
            <person name="Hirsch C.N."/>
            <person name="Kimball J."/>
        </authorList>
    </citation>
    <scope>NUCLEOTIDE SEQUENCE</scope>
    <source>
        <tissue evidence="2">Fresh leaf tissue</tissue>
    </source>
</reference>
<evidence type="ECO:0000256" key="1">
    <source>
        <dbReference type="SAM" id="MobiDB-lite"/>
    </source>
</evidence>
<sequence length="143" mass="15506">MCDSPSAGNICSLHPCALWVPHVVWKQLGSVSVVKLGCSHGSSKSAQGLRPGQAKGSELSMRSGGELQRKGRTLWVVIKGKDEELALFLEMRRQEKERGAVAVTVEQLMRSDNGVYAVTEGMLLVDPSLISSWESLLLQSVLT</sequence>
<dbReference type="OrthoDB" id="1929779at2759"/>
<gene>
    <name evidence="2" type="ORF">GUJ93_ZPchr0011g28267</name>
</gene>
<comment type="caution">
    <text evidence="2">The sequence shown here is derived from an EMBL/GenBank/DDBJ whole genome shotgun (WGS) entry which is preliminary data.</text>
</comment>
<protein>
    <submittedName>
        <fullName evidence="2">Uncharacterized protein</fullName>
    </submittedName>
</protein>